<dbReference type="SMART" id="SM00473">
    <property type="entry name" value="PAN_AP"/>
    <property type="match status" value="1"/>
</dbReference>
<evidence type="ECO:0000313" key="2">
    <source>
        <dbReference type="EMBL" id="PIO69449.1"/>
    </source>
</evidence>
<dbReference type="AlphaFoldDB" id="A0A2G9UGS1"/>
<feature type="domain" description="Apple" evidence="1">
    <location>
        <begin position="221"/>
        <end position="286"/>
    </location>
</feature>
<dbReference type="Proteomes" id="UP000230423">
    <property type="component" value="Unassembled WGS sequence"/>
</dbReference>
<dbReference type="OrthoDB" id="5855977at2759"/>
<sequence>MFSSLSELHHRECAAVRKTVCDLFPHVGDQAPARLLKFQTRDYFEPSHALQCLDYVESTTAVATTTTYETTTEYSTEPPEHAPVVRASKVDRRDESGDIVRTLAKELTEQSQPDLHELGTMRCPTGKKISFLRTEGFELFNNDDMTMQVVDVNECVIACEKNNIDGQPLDCRSFDFSPGSQPTCVFSSETAVPVGNGQLQQRNDSFYYEKICVSETTARNCSPTFTRFPQMVLVGFAEAVADTTSFEACFEHCLDSFNTFGFNCSSGMYFFEVSIVLCTYQSQRSS</sequence>
<proteinExistence type="predicted"/>
<feature type="domain" description="Apple" evidence="1">
    <location>
        <begin position="123"/>
        <end position="212"/>
    </location>
</feature>
<dbReference type="PANTHER" id="PTHR47327">
    <property type="entry name" value="FI18240P1-RELATED"/>
    <property type="match status" value="1"/>
</dbReference>
<evidence type="ECO:0000313" key="3">
    <source>
        <dbReference type="Proteomes" id="UP000230423"/>
    </source>
</evidence>
<dbReference type="Gene3D" id="3.50.4.10">
    <property type="entry name" value="Hepatocyte Growth Factor"/>
    <property type="match status" value="2"/>
</dbReference>
<dbReference type="GO" id="GO:0009653">
    <property type="term" value="P:anatomical structure morphogenesis"/>
    <property type="evidence" value="ECO:0007669"/>
    <property type="project" value="TreeGrafter"/>
</dbReference>
<evidence type="ECO:0000259" key="1">
    <source>
        <dbReference type="PROSITE" id="PS50948"/>
    </source>
</evidence>
<organism evidence="2 3">
    <name type="scientific">Teladorsagia circumcincta</name>
    <name type="common">Brown stomach worm</name>
    <name type="synonym">Ostertagia circumcincta</name>
    <dbReference type="NCBI Taxonomy" id="45464"/>
    <lineage>
        <taxon>Eukaryota</taxon>
        <taxon>Metazoa</taxon>
        <taxon>Ecdysozoa</taxon>
        <taxon>Nematoda</taxon>
        <taxon>Chromadorea</taxon>
        <taxon>Rhabditida</taxon>
        <taxon>Rhabditina</taxon>
        <taxon>Rhabditomorpha</taxon>
        <taxon>Strongyloidea</taxon>
        <taxon>Trichostrongylidae</taxon>
        <taxon>Teladorsagia</taxon>
    </lineage>
</organism>
<dbReference type="PROSITE" id="PS50948">
    <property type="entry name" value="PAN"/>
    <property type="match status" value="2"/>
</dbReference>
<protein>
    <submittedName>
        <fullName evidence="2">PAN domain protein</fullName>
    </submittedName>
</protein>
<gene>
    <name evidence="2" type="ORF">TELCIR_08717</name>
</gene>
<reference evidence="2 3" key="1">
    <citation type="submission" date="2015-09" db="EMBL/GenBank/DDBJ databases">
        <title>Draft genome of the parasitic nematode Teladorsagia circumcincta isolate WARC Sus (inbred).</title>
        <authorList>
            <person name="Mitreva M."/>
        </authorList>
    </citation>
    <scope>NUCLEOTIDE SEQUENCE [LARGE SCALE GENOMIC DNA]</scope>
    <source>
        <strain evidence="2 3">S</strain>
    </source>
</reference>
<dbReference type="SUPFAM" id="SSF57414">
    <property type="entry name" value="Hairpin loop containing domain-like"/>
    <property type="match status" value="2"/>
</dbReference>
<accession>A0A2G9UGS1</accession>
<dbReference type="InterPro" id="IPR003609">
    <property type="entry name" value="Pan_app"/>
</dbReference>
<dbReference type="InterPro" id="IPR052774">
    <property type="entry name" value="Celegans_DevNeuronal_Protein"/>
</dbReference>
<name>A0A2G9UGS1_TELCI</name>
<dbReference type="PANTHER" id="PTHR47327:SF1">
    <property type="entry name" value="RE15579P"/>
    <property type="match status" value="1"/>
</dbReference>
<dbReference type="Pfam" id="PF00024">
    <property type="entry name" value="PAN_1"/>
    <property type="match status" value="1"/>
</dbReference>
<dbReference type="EMBL" id="KZ346649">
    <property type="protein sequence ID" value="PIO69449.1"/>
    <property type="molecule type" value="Genomic_DNA"/>
</dbReference>
<keyword evidence="3" id="KW-1185">Reference proteome</keyword>